<name>A0A1H8GSS4_9FIRM</name>
<dbReference type="RefSeq" id="WP_091974839.1">
    <property type="nucleotide sequence ID" value="NZ_FODF01000004.1"/>
</dbReference>
<dbReference type="GO" id="GO:0140359">
    <property type="term" value="F:ABC-type transporter activity"/>
    <property type="evidence" value="ECO:0007669"/>
    <property type="project" value="InterPro"/>
</dbReference>
<evidence type="ECO:0000256" key="4">
    <source>
        <dbReference type="ARBA" id="ARBA00023136"/>
    </source>
</evidence>
<dbReference type="AlphaFoldDB" id="A0A1H8GSS4"/>
<evidence type="ECO:0000259" key="6">
    <source>
        <dbReference type="Pfam" id="PF12698"/>
    </source>
</evidence>
<feature type="transmembrane region" description="Helical" evidence="5">
    <location>
        <begin position="225"/>
        <end position="245"/>
    </location>
</feature>
<dbReference type="GO" id="GO:0016020">
    <property type="term" value="C:membrane"/>
    <property type="evidence" value="ECO:0007669"/>
    <property type="project" value="UniProtKB-SubCell"/>
</dbReference>
<reference evidence="7 8" key="1">
    <citation type="submission" date="2016-10" db="EMBL/GenBank/DDBJ databases">
        <authorList>
            <person name="de Groot N.N."/>
        </authorList>
    </citation>
    <scope>NUCLEOTIDE SEQUENCE [LARGE SCALE GENOMIC DNA]</scope>
    <source>
        <strain evidence="7 8">Calf135</strain>
    </source>
</reference>
<keyword evidence="8" id="KW-1185">Reference proteome</keyword>
<dbReference type="Proteomes" id="UP000199512">
    <property type="component" value="Unassembled WGS sequence"/>
</dbReference>
<feature type="transmembrane region" description="Helical" evidence="5">
    <location>
        <begin position="343"/>
        <end position="363"/>
    </location>
</feature>
<comment type="subcellular location">
    <subcellularLocation>
        <location evidence="1">Membrane</location>
        <topology evidence="1">Multi-pass membrane protein</topology>
    </subcellularLocation>
</comment>
<evidence type="ECO:0000313" key="7">
    <source>
        <dbReference type="EMBL" id="SEN47016.1"/>
    </source>
</evidence>
<dbReference type="STRING" id="215200.SAMN05216454_10496"/>
<proteinExistence type="predicted"/>
<evidence type="ECO:0000256" key="1">
    <source>
        <dbReference type="ARBA" id="ARBA00004141"/>
    </source>
</evidence>
<keyword evidence="3 5" id="KW-1133">Transmembrane helix</keyword>
<feature type="transmembrane region" description="Helical" evidence="5">
    <location>
        <begin position="257"/>
        <end position="275"/>
    </location>
</feature>
<evidence type="ECO:0000256" key="5">
    <source>
        <dbReference type="SAM" id="Phobius"/>
    </source>
</evidence>
<keyword evidence="4 5" id="KW-0472">Membrane</keyword>
<gene>
    <name evidence="7" type="ORF">SAMN05216454_10496</name>
</gene>
<dbReference type="InterPro" id="IPR013525">
    <property type="entry name" value="ABC2_TM"/>
</dbReference>
<dbReference type="EMBL" id="FODF01000004">
    <property type="protein sequence ID" value="SEN47016.1"/>
    <property type="molecule type" value="Genomic_DNA"/>
</dbReference>
<dbReference type="Pfam" id="PF12698">
    <property type="entry name" value="ABC2_membrane_3"/>
    <property type="match status" value="1"/>
</dbReference>
<evidence type="ECO:0000256" key="3">
    <source>
        <dbReference type="ARBA" id="ARBA00022989"/>
    </source>
</evidence>
<accession>A0A1H8GSS4</accession>
<protein>
    <submittedName>
        <fullName evidence="7">ABC-type multidrug transport system, permease component</fullName>
    </submittedName>
</protein>
<evidence type="ECO:0000313" key="8">
    <source>
        <dbReference type="Proteomes" id="UP000199512"/>
    </source>
</evidence>
<feature type="transmembrane region" description="Helical" evidence="5">
    <location>
        <begin position="287"/>
        <end position="306"/>
    </location>
</feature>
<feature type="domain" description="ABC-2 type transporter transmembrane" evidence="6">
    <location>
        <begin position="18"/>
        <end position="359"/>
    </location>
</feature>
<keyword evidence="2 5" id="KW-0812">Transmembrane</keyword>
<evidence type="ECO:0000256" key="2">
    <source>
        <dbReference type="ARBA" id="ARBA00022692"/>
    </source>
</evidence>
<dbReference type="OrthoDB" id="9774039at2"/>
<sequence length="370" mass="43231">MSVFKAYLKVLMKNSTAIFVYILVFLLIAVLNSRSISNEYNNDLESKKISIGIINESDSVESEKLEKYLEENFNEKKVIKDTEKIRESIVSEYVLYVLKIKRNGDMDYYCNDKKVEMAVNEKISLFIRINGLLDKYKIKDVDKKISDILNSDIRVNYYSGISKHKAKLEEDIYSYYNFNLYVITFVLIYAAYQTQSKFKEKEIINRIKISSKKIKKFKRELYRSYFAFVFIIWLFFMILPVILYGYKNLIDFSVLKYTIASFFYIMPISALACLTSDLIKNDTQASILINSGCLLLSFFSGVFIPLKFLPEYLKKVSSFFPMYWGHKVNLAIASNNFYSNETVIALSIEVLMAVAFMMIYLILNREKTSS</sequence>
<organism evidence="7 8">
    <name type="scientific">Peptostreptococcus russellii</name>
    <dbReference type="NCBI Taxonomy" id="215200"/>
    <lineage>
        <taxon>Bacteria</taxon>
        <taxon>Bacillati</taxon>
        <taxon>Bacillota</taxon>
        <taxon>Clostridia</taxon>
        <taxon>Peptostreptococcales</taxon>
        <taxon>Peptostreptococcaceae</taxon>
        <taxon>Peptostreptococcus</taxon>
    </lineage>
</organism>